<evidence type="ECO:0000313" key="2">
    <source>
        <dbReference type="Proteomes" id="UP000280960"/>
    </source>
</evidence>
<sequence>MRSPGLLYYSQLKPQILPLGAENFWKVCLTYIDEKKQKKFHFYTTIDFLIKFKKEIYIMLKISN</sequence>
<keyword evidence="2" id="KW-1185">Reference proteome</keyword>
<evidence type="ECO:0000313" key="1">
    <source>
        <dbReference type="EMBL" id="AYO31273.1"/>
    </source>
</evidence>
<dbReference type="KEGG" id="bacg:D2962_12290"/>
<gene>
    <name evidence="1" type="ORF">D2962_12290</name>
</gene>
<organism evidence="1 2">
    <name type="scientific">Biomaibacter acetigenes</name>
    <dbReference type="NCBI Taxonomy" id="2316383"/>
    <lineage>
        <taxon>Bacteria</taxon>
        <taxon>Bacillati</taxon>
        <taxon>Bacillota</taxon>
        <taxon>Clostridia</taxon>
        <taxon>Thermosediminibacterales</taxon>
        <taxon>Tepidanaerobacteraceae</taxon>
        <taxon>Biomaibacter</taxon>
    </lineage>
</organism>
<protein>
    <submittedName>
        <fullName evidence="1">Uncharacterized protein</fullName>
    </submittedName>
</protein>
<accession>A0A3G2R791</accession>
<dbReference type="EMBL" id="CP033169">
    <property type="protein sequence ID" value="AYO31273.1"/>
    <property type="molecule type" value="Genomic_DNA"/>
</dbReference>
<name>A0A3G2R791_9FIRM</name>
<dbReference type="Proteomes" id="UP000280960">
    <property type="component" value="Chromosome"/>
</dbReference>
<proteinExistence type="predicted"/>
<reference evidence="1 2" key="1">
    <citation type="submission" date="2018-10" db="EMBL/GenBank/DDBJ databases">
        <authorList>
            <person name="Zhang X."/>
        </authorList>
    </citation>
    <scope>NUCLEOTIDE SEQUENCE [LARGE SCALE GENOMIC DNA]</scope>
    <source>
        <strain evidence="1 2">SK-G1</strain>
    </source>
</reference>
<dbReference type="AlphaFoldDB" id="A0A3G2R791"/>